<comment type="similarity">
    <text evidence="1 2">Belongs to the universal stress protein A family.</text>
</comment>
<evidence type="ECO:0000256" key="2">
    <source>
        <dbReference type="PIRNR" id="PIRNR006276"/>
    </source>
</evidence>
<dbReference type="EMBL" id="AP017312">
    <property type="protein sequence ID" value="BAU27998.1"/>
    <property type="molecule type" value="Genomic_DNA"/>
</dbReference>
<dbReference type="InterPro" id="IPR014729">
    <property type="entry name" value="Rossmann-like_a/b/a_fold"/>
</dbReference>
<sequence length="148" mass="15829">MFQKIVVAIDGSEMGEKALEAALVIGKEQKAEVNVLHIGKDVLVSSYAFVGSGYIAQQTYEDVSKAIEKEGQALLNKAKEKAESQGLATATHYITGDPARQIVTFAKENNTDLIVIGNRGLSGLKEVMLGSVSHKVSQLAECPVLIVK</sequence>
<dbReference type="Gene3D" id="3.40.50.620">
    <property type="entry name" value="HUPs"/>
    <property type="match status" value="1"/>
</dbReference>
<dbReference type="PIRSF" id="PIRSF006276">
    <property type="entry name" value="UspA"/>
    <property type="match status" value="1"/>
</dbReference>
<gene>
    <name evidence="3" type="primary">nhaX_2</name>
    <name evidence="3" type="ORF">CB4_02172</name>
</gene>
<keyword evidence="2" id="KW-0963">Cytoplasm</keyword>
<comment type="subcellular location">
    <subcellularLocation>
        <location evidence="2">Cytoplasm</location>
    </subcellularLocation>
</comment>
<dbReference type="CDD" id="cd00293">
    <property type="entry name" value="USP-like"/>
    <property type="match status" value="1"/>
</dbReference>
<dbReference type="Proteomes" id="UP000217696">
    <property type="component" value="Chromosome"/>
</dbReference>
<dbReference type="RefSeq" id="WP_096465777.1">
    <property type="nucleotide sequence ID" value="NZ_AP017312.1"/>
</dbReference>
<keyword evidence="4" id="KW-1185">Reference proteome</keyword>
<dbReference type="InterPro" id="IPR006015">
    <property type="entry name" value="Universal_stress_UspA"/>
</dbReference>
<accession>A0A0U5BIK4</accession>
<evidence type="ECO:0000256" key="1">
    <source>
        <dbReference type="ARBA" id="ARBA00008791"/>
    </source>
</evidence>
<name>A0A0U5BIK4_9BACL</name>
<protein>
    <recommendedName>
        <fullName evidence="2">Universal stress protein</fullName>
    </recommendedName>
</protein>
<evidence type="ECO:0000313" key="4">
    <source>
        <dbReference type="Proteomes" id="UP000217696"/>
    </source>
</evidence>
<dbReference type="GO" id="GO:0005737">
    <property type="term" value="C:cytoplasm"/>
    <property type="evidence" value="ECO:0007669"/>
    <property type="project" value="UniProtKB-SubCell"/>
</dbReference>
<dbReference type="OrthoDB" id="9777884at2"/>
<dbReference type="AlphaFoldDB" id="A0A0U5BIK4"/>
<dbReference type="SUPFAM" id="SSF52402">
    <property type="entry name" value="Adenine nucleotide alpha hydrolases-like"/>
    <property type="match status" value="1"/>
</dbReference>
<proteinExistence type="inferred from homology"/>
<organism evidence="3 4">
    <name type="scientific">Aneurinibacillus soli</name>
    <dbReference type="NCBI Taxonomy" id="1500254"/>
    <lineage>
        <taxon>Bacteria</taxon>
        <taxon>Bacillati</taxon>
        <taxon>Bacillota</taxon>
        <taxon>Bacilli</taxon>
        <taxon>Bacillales</taxon>
        <taxon>Paenibacillaceae</taxon>
        <taxon>Aneurinibacillus group</taxon>
        <taxon>Aneurinibacillus</taxon>
    </lineage>
</organism>
<dbReference type="PANTHER" id="PTHR46268">
    <property type="entry name" value="STRESS RESPONSE PROTEIN NHAX"/>
    <property type="match status" value="1"/>
</dbReference>
<evidence type="ECO:0000313" key="3">
    <source>
        <dbReference type="EMBL" id="BAU27998.1"/>
    </source>
</evidence>
<dbReference type="PRINTS" id="PR01438">
    <property type="entry name" value="UNVRSLSTRESS"/>
</dbReference>
<reference evidence="3 4" key="1">
    <citation type="submission" date="2015-12" db="EMBL/GenBank/DDBJ databases">
        <title>Genome sequence of Aneurinibacillus soli.</title>
        <authorList>
            <person name="Lee J.S."/>
            <person name="Lee K.C."/>
            <person name="Kim K.K."/>
            <person name="Lee B.W."/>
        </authorList>
    </citation>
    <scope>NUCLEOTIDE SEQUENCE [LARGE SCALE GENOMIC DNA]</scope>
    <source>
        <strain evidence="3 4">CB4</strain>
    </source>
</reference>
<dbReference type="KEGG" id="asoc:CB4_02172"/>
<dbReference type="PANTHER" id="PTHR46268:SF6">
    <property type="entry name" value="UNIVERSAL STRESS PROTEIN UP12"/>
    <property type="match status" value="1"/>
</dbReference>
<dbReference type="InterPro" id="IPR006016">
    <property type="entry name" value="UspA"/>
</dbReference>
<dbReference type="Pfam" id="PF00582">
    <property type="entry name" value="Usp"/>
    <property type="match status" value="1"/>
</dbReference>